<comment type="caution">
    <text evidence="1">The sequence shown here is derived from an EMBL/GenBank/DDBJ whole genome shotgun (WGS) entry which is preliminary data.</text>
</comment>
<evidence type="ECO:0000313" key="2">
    <source>
        <dbReference type="Proteomes" id="UP001346149"/>
    </source>
</evidence>
<dbReference type="AlphaFoldDB" id="A0AAN7LB39"/>
<proteinExistence type="predicted"/>
<gene>
    <name evidence="1" type="ORF">SAY86_007551</name>
</gene>
<evidence type="ECO:0000313" key="1">
    <source>
        <dbReference type="EMBL" id="KAK4783177.1"/>
    </source>
</evidence>
<sequence>MRSVLPVLAQAKRGPSFKDDEIALPADLQFEVPLKAPIDGISAHPMLWRLHIVGTNKAQFIQEIDSRFLYVLEMILLNQVSSLVTIGPLAGFSTFLASHGGILEIQMNFTLNGSQSVKCYPLKK</sequence>
<accession>A0AAN7LB39</accession>
<dbReference type="EMBL" id="JAXQNO010000015">
    <property type="protein sequence ID" value="KAK4783177.1"/>
    <property type="molecule type" value="Genomic_DNA"/>
</dbReference>
<dbReference type="Proteomes" id="UP001346149">
    <property type="component" value="Unassembled WGS sequence"/>
</dbReference>
<organism evidence="1 2">
    <name type="scientific">Trapa natans</name>
    <name type="common">Water chestnut</name>
    <dbReference type="NCBI Taxonomy" id="22666"/>
    <lineage>
        <taxon>Eukaryota</taxon>
        <taxon>Viridiplantae</taxon>
        <taxon>Streptophyta</taxon>
        <taxon>Embryophyta</taxon>
        <taxon>Tracheophyta</taxon>
        <taxon>Spermatophyta</taxon>
        <taxon>Magnoliopsida</taxon>
        <taxon>eudicotyledons</taxon>
        <taxon>Gunneridae</taxon>
        <taxon>Pentapetalae</taxon>
        <taxon>rosids</taxon>
        <taxon>malvids</taxon>
        <taxon>Myrtales</taxon>
        <taxon>Lythraceae</taxon>
        <taxon>Trapa</taxon>
    </lineage>
</organism>
<name>A0AAN7LB39_TRANT</name>
<protein>
    <submittedName>
        <fullName evidence="1">Uncharacterized protein</fullName>
    </submittedName>
</protein>
<keyword evidence="2" id="KW-1185">Reference proteome</keyword>
<reference evidence="1 2" key="1">
    <citation type="journal article" date="2023" name="Hortic Res">
        <title>Pangenome of water caltrop reveals structural variations and asymmetric subgenome divergence after allopolyploidization.</title>
        <authorList>
            <person name="Zhang X."/>
            <person name="Chen Y."/>
            <person name="Wang L."/>
            <person name="Yuan Y."/>
            <person name="Fang M."/>
            <person name="Shi L."/>
            <person name="Lu R."/>
            <person name="Comes H.P."/>
            <person name="Ma Y."/>
            <person name="Chen Y."/>
            <person name="Huang G."/>
            <person name="Zhou Y."/>
            <person name="Zheng Z."/>
            <person name="Qiu Y."/>
        </authorList>
    </citation>
    <scope>NUCLEOTIDE SEQUENCE [LARGE SCALE GENOMIC DNA]</scope>
    <source>
        <strain evidence="1">F231</strain>
    </source>
</reference>